<dbReference type="Proteomes" id="UP000693738">
    <property type="component" value="Unassembled WGS sequence"/>
</dbReference>
<feature type="chain" id="PRO_5035150166" evidence="1">
    <location>
        <begin position="18"/>
        <end position="1102"/>
    </location>
</feature>
<evidence type="ECO:0000256" key="1">
    <source>
        <dbReference type="SAM" id="SignalP"/>
    </source>
</evidence>
<evidence type="ECO:0000313" key="2">
    <source>
        <dbReference type="EMBL" id="CAG7555179.1"/>
    </source>
</evidence>
<sequence>MLLQLSIISVLLSLVSARKIGSYGNVTIQFFTADQDCDTDTKAPILTTRDTPTDLVCFNLTDTFSPGNKTISGIQKAYRPWEDRNSNVSYYLEQNDFDSSANYTQIRYALPGMEPGEKKAQWVIWTYPHLNCETEVRGVDPVEFPWYEVDCQTEEDGECQQVDHPIKSFAILNGDRKGDGCSDNSPPETMAEILGIVAGATQLLDLSARLVLASSNLYTNLKNVPDEIEALKKNTQDFYDLLWMISSDLDGPLDSHPNSLHVTHRIVSIFNDAMRELEELAILLERLSSKSSSSVKRLWSSVAGLKERTEIADRGRRIESLKSSIQMWYHHQSIMKLRAVEHQLSTITYSQLTTQSNISFLTEQLFFEREVTHSRDCSRNTHITTWSFGLRALSPRIQAMLGLQLGGWSLSLIGKISPHYVVDPSQSPAFVAILEAMRKLRKFRISNLGNNHDRLTRIETTTATSKGLTVSVHKGSPLNRSEQRHIESICTTLRSTLLQTFASGRASPTDRTPEDGTVLSYFLDFAIGFNGYEEALFNVLSSTIEILIPSDICSNTYPSAPRLRELLDLSTVDLKMDNPPLLTLAIGWSVGLEMLLNAGAEPSIAIREEILQQDLPSIGLLLDHGCPIFGPAFGSYKDLLGFALDQCVYPDVLLLLIERIVGRRKALLQLAFDHLPEAMIETSWCNYHLQPRPLLDYNAIELYGQLKAHSVGVPEALWPGPYTTIYHSQSVHDNSSLARKLYELGFHDIDKPDDHGTTPLIEAIKACDRSTKDCPRLIQWYLDMGLTLGPRPFFTHILSQSTQFPTILSAGFWISQEQKLYGMVEIFRQLIHEDTQKYDNCRCWCSTTGCTPVGVVLRRGPWPFVFTTRAFELLRRRRWLYLLPRYSSLGLDLDQNCFTEICRLEIFGRLGMAHTCCHRLEVCPRNAFPIPREELQELQEEDHILREALDLYLELYLDLLQQHQGSFESFWISWWFAVDYLLPFDQPKSRKEVVTRASVVELLGLAPQGGRDSQRDFCHLHLPGFPEDGPCSKAYDVTGFSPDITALTSTVHACVTLLDPRAIDTFLNQLKAVSLEKSYNQRYILNMMWGTEEDSFAQMPGI</sequence>
<keyword evidence="1" id="KW-0732">Signal</keyword>
<organism evidence="2 3">
    <name type="scientific">Fusarium equiseti</name>
    <name type="common">Fusarium scirpi</name>
    <dbReference type="NCBI Taxonomy" id="61235"/>
    <lineage>
        <taxon>Eukaryota</taxon>
        <taxon>Fungi</taxon>
        <taxon>Dikarya</taxon>
        <taxon>Ascomycota</taxon>
        <taxon>Pezizomycotina</taxon>
        <taxon>Sordariomycetes</taxon>
        <taxon>Hypocreomycetidae</taxon>
        <taxon>Hypocreales</taxon>
        <taxon>Nectriaceae</taxon>
        <taxon>Fusarium</taxon>
        <taxon>Fusarium incarnatum-equiseti species complex</taxon>
    </lineage>
</organism>
<name>A0A8J2IS48_FUSEQ</name>
<dbReference type="EMBL" id="CAJSTJ010000044">
    <property type="protein sequence ID" value="CAG7555179.1"/>
    <property type="molecule type" value="Genomic_DNA"/>
</dbReference>
<protein>
    <submittedName>
        <fullName evidence="2">Uncharacterized protein</fullName>
    </submittedName>
</protein>
<evidence type="ECO:0000313" key="3">
    <source>
        <dbReference type="Proteomes" id="UP000693738"/>
    </source>
</evidence>
<comment type="caution">
    <text evidence="2">The sequence shown here is derived from an EMBL/GenBank/DDBJ whole genome shotgun (WGS) entry which is preliminary data.</text>
</comment>
<feature type="signal peptide" evidence="1">
    <location>
        <begin position="1"/>
        <end position="17"/>
    </location>
</feature>
<accession>A0A8J2IS48</accession>
<dbReference type="AlphaFoldDB" id="A0A8J2IS48"/>
<gene>
    <name evidence="2" type="ORF">FEQUK3_LOCUS882</name>
</gene>
<proteinExistence type="predicted"/>
<reference evidence="2" key="1">
    <citation type="submission" date="2021-05" db="EMBL/GenBank/DDBJ databases">
        <authorList>
            <person name="Khan N."/>
        </authorList>
    </citation>
    <scope>NUCLEOTIDE SEQUENCE</scope>
</reference>